<dbReference type="PANTHER" id="PTHR45624:SF26">
    <property type="entry name" value="CARRIER PROTEIN, PUTATIVE (AFU_ORTHOLOGUE AFUA_1G07710)-RELATED"/>
    <property type="match status" value="1"/>
</dbReference>
<comment type="subcellular location">
    <subcellularLocation>
        <location evidence="1">Mitochondrion membrane</location>
        <topology evidence="1">Multi-pass membrane protein</topology>
    </subcellularLocation>
</comment>
<dbReference type="SUPFAM" id="SSF103506">
    <property type="entry name" value="Mitochondrial carrier"/>
    <property type="match status" value="1"/>
</dbReference>
<dbReference type="PROSITE" id="PS50920">
    <property type="entry name" value="SOLCAR"/>
    <property type="match status" value="1"/>
</dbReference>
<evidence type="ECO:0000256" key="7">
    <source>
        <dbReference type="ARBA" id="ARBA00023128"/>
    </source>
</evidence>
<feature type="repeat" description="Solcar" evidence="9">
    <location>
        <begin position="180"/>
        <end position="275"/>
    </location>
</feature>
<comment type="similarity">
    <text evidence="2 10">Belongs to the mitochondrial carrier (TC 2.A.29) family.</text>
</comment>
<evidence type="ECO:0000313" key="11">
    <source>
        <dbReference type="EMBL" id="KAK5773607.1"/>
    </source>
</evidence>
<evidence type="ECO:0000313" key="12">
    <source>
        <dbReference type="Proteomes" id="UP001306508"/>
    </source>
</evidence>
<dbReference type="PANTHER" id="PTHR45624">
    <property type="entry name" value="MITOCHONDRIAL BASIC AMINO ACIDS TRANSPORTER-RELATED"/>
    <property type="match status" value="1"/>
</dbReference>
<accession>A0AAN7WL29</accession>
<dbReference type="EMBL" id="JAWIZZ010000073">
    <property type="protein sequence ID" value="KAK5773607.1"/>
    <property type="molecule type" value="Genomic_DNA"/>
</dbReference>
<evidence type="ECO:0008006" key="13">
    <source>
        <dbReference type="Google" id="ProtNLM"/>
    </source>
</evidence>
<reference evidence="12" key="1">
    <citation type="submission" date="2023-07" db="EMBL/GenBank/DDBJ databases">
        <title>A draft genome of Kazachstania heterogenica Y-27499.</title>
        <authorList>
            <person name="Donic C."/>
            <person name="Kralova J.S."/>
            <person name="Fidel L."/>
            <person name="Ben-Dor S."/>
            <person name="Jung S."/>
        </authorList>
    </citation>
    <scope>NUCLEOTIDE SEQUENCE [LARGE SCALE GENOMIC DNA]</scope>
    <source>
        <strain evidence="12">Y27499</strain>
    </source>
</reference>
<dbReference type="Proteomes" id="UP001306508">
    <property type="component" value="Unassembled WGS sequence"/>
</dbReference>
<dbReference type="InterPro" id="IPR018108">
    <property type="entry name" value="MCP_transmembrane"/>
</dbReference>
<comment type="caution">
    <text evidence="11">The sequence shown here is derived from an EMBL/GenBank/DDBJ whole genome shotgun (WGS) entry which is preliminary data.</text>
</comment>
<evidence type="ECO:0000256" key="6">
    <source>
        <dbReference type="ARBA" id="ARBA00022989"/>
    </source>
</evidence>
<dbReference type="GO" id="GO:0022857">
    <property type="term" value="F:transmembrane transporter activity"/>
    <property type="evidence" value="ECO:0007669"/>
    <property type="project" value="TreeGrafter"/>
</dbReference>
<proteinExistence type="inferred from homology"/>
<sequence>MIRELRSTTAPRLMTIGYGGTATRLESYAISMLIKVQRHIMGRDISRIYDDSTDPMVQGQKEPHSSSSTESTIGIITAIGRSLTYRLTSFYLKTPIKLFRPPRFDIYHYVREEMNNNRINKKKKFYHRSSLYILKQALHKYGWKIIPKIIVPPIFVNSLTGVVLYSTYIHAIPNKPAEDITWFEYFKTGCVAGIAQTIVATPIDAIYVRARTDALLSPGYISDKSNGIANLWIYGWNKWKQIGIVGCYAGFNLTVIKEMLGFGCYFSIFEKMKLQLSNEVNHNLGDDTEQTRNNKWKQSFVTFISGITAAFTLQCIQFPISKIQKIHFQRLEILDLLALPETVSASTQNAYSQLLSVSHIYWHSYVNTLRYIKRKYGSKNVSQLILWLYKGFTRNTMAIIPSTTTGLIVLDYVKRKLEPI</sequence>
<dbReference type="InterPro" id="IPR050567">
    <property type="entry name" value="Mitochondrial_Carrier"/>
</dbReference>
<dbReference type="AlphaFoldDB" id="A0AAN7WL29"/>
<evidence type="ECO:0000256" key="2">
    <source>
        <dbReference type="ARBA" id="ARBA00006375"/>
    </source>
</evidence>
<protein>
    <recommendedName>
        <fullName evidence="13">Mitochondrial carrier protein</fullName>
    </recommendedName>
</protein>
<evidence type="ECO:0000256" key="3">
    <source>
        <dbReference type="ARBA" id="ARBA00022448"/>
    </source>
</evidence>
<dbReference type="Gene3D" id="1.50.40.10">
    <property type="entry name" value="Mitochondrial carrier domain"/>
    <property type="match status" value="1"/>
</dbReference>
<keyword evidence="12" id="KW-1185">Reference proteome</keyword>
<keyword evidence="5" id="KW-0677">Repeat</keyword>
<dbReference type="InterPro" id="IPR023395">
    <property type="entry name" value="MCP_dom_sf"/>
</dbReference>
<keyword evidence="8 9" id="KW-0472">Membrane</keyword>
<keyword evidence="7" id="KW-0496">Mitochondrion</keyword>
<evidence type="ECO:0000256" key="9">
    <source>
        <dbReference type="PROSITE-ProRule" id="PRU00282"/>
    </source>
</evidence>
<evidence type="ECO:0000256" key="8">
    <source>
        <dbReference type="ARBA" id="ARBA00023136"/>
    </source>
</evidence>
<gene>
    <name evidence="11" type="ORF">RI543_005125</name>
</gene>
<name>A0AAN7WL29_9SACH</name>
<keyword evidence="4 9" id="KW-0812">Transmembrane</keyword>
<keyword evidence="3 10" id="KW-0813">Transport</keyword>
<evidence type="ECO:0000256" key="5">
    <source>
        <dbReference type="ARBA" id="ARBA00022737"/>
    </source>
</evidence>
<keyword evidence="6" id="KW-1133">Transmembrane helix</keyword>
<evidence type="ECO:0000256" key="4">
    <source>
        <dbReference type="ARBA" id="ARBA00022692"/>
    </source>
</evidence>
<evidence type="ECO:0000256" key="10">
    <source>
        <dbReference type="RuleBase" id="RU000488"/>
    </source>
</evidence>
<organism evidence="11 12">
    <name type="scientific">Arxiozyma heterogenica</name>
    <dbReference type="NCBI Taxonomy" id="278026"/>
    <lineage>
        <taxon>Eukaryota</taxon>
        <taxon>Fungi</taxon>
        <taxon>Dikarya</taxon>
        <taxon>Ascomycota</taxon>
        <taxon>Saccharomycotina</taxon>
        <taxon>Saccharomycetes</taxon>
        <taxon>Saccharomycetales</taxon>
        <taxon>Saccharomycetaceae</taxon>
        <taxon>Arxiozyma</taxon>
    </lineage>
</organism>
<dbReference type="Pfam" id="PF00153">
    <property type="entry name" value="Mito_carr"/>
    <property type="match status" value="1"/>
</dbReference>
<dbReference type="GO" id="GO:0031966">
    <property type="term" value="C:mitochondrial membrane"/>
    <property type="evidence" value="ECO:0007669"/>
    <property type="project" value="UniProtKB-SubCell"/>
</dbReference>
<evidence type="ECO:0000256" key="1">
    <source>
        <dbReference type="ARBA" id="ARBA00004225"/>
    </source>
</evidence>